<dbReference type="SUPFAM" id="SSF53756">
    <property type="entry name" value="UDP-Glycosyltransferase/glycogen phosphorylase"/>
    <property type="match status" value="1"/>
</dbReference>
<feature type="compositionally biased region" description="Polar residues" evidence="1">
    <location>
        <begin position="431"/>
        <end position="452"/>
    </location>
</feature>
<evidence type="ECO:0000256" key="1">
    <source>
        <dbReference type="SAM" id="MobiDB-lite"/>
    </source>
</evidence>
<evidence type="ECO:0000313" key="2">
    <source>
        <dbReference type="EMBL" id="CAJ1381455.1"/>
    </source>
</evidence>
<protein>
    <recommendedName>
        <fullName evidence="4">Glycosyltransferase</fullName>
    </recommendedName>
</protein>
<proteinExistence type="predicted"/>
<dbReference type="EMBL" id="CAUJNA010000811">
    <property type="protein sequence ID" value="CAJ1381455.1"/>
    <property type="molecule type" value="Genomic_DNA"/>
</dbReference>
<organism evidence="2 3">
    <name type="scientific">Effrenium voratum</name>
    <dbReference type="NCBI Taxonomy" id="2562239"/>
    <lineage>
        <taxon>Eukaryota</taxon>
        <taxon>Sar</taxon>
        <taxon>Alveolata</taxon>
        <taxon>Dinophyceae</taxon>
        <taxon>Suessiales</taxon>
        <taxon>Symbiodiniaceae</taxon>
        <taxon>Effrenium</taxon>
    </lineage>
</organism>
<feature type="region of interest" description="Disordered" evidence="1">
    <location>
        <begin position="420"/>
        <end position="483"/>
    </location>
</feature>
<feature type="compositionally biased region" description="Basic and acidic residues" evidence="1">
    <location>
        <begin position="708"/>
        <end position="727"/>
    </location>
</feature>
<name>A0AA36I5P9_9DINO</name>
<feature type="region of interest" description="Disordered" evidence="1">
    <location>
        <begin position="938"/>
        <end position="957"/>
    </location>
</feature>
<sequence>MQEAAGRPSLVLFDGFNAEERFGHYVHEALPDAMRVLDMQDFHALRLGREQLVAEGASAEAVATFRPAAGNEDLQRELAAIHRCDATLAISEDEERRLLLETYGVPGWKVFAAPFGFKPSSSSPGFAAREGAMFIGTNWRHRPNRDCARWLIQEVWPLVRRELPDEELNVFGANQTPADAALSDPSRGAFVRGYCRSVEAMMRRHKVLVAPLRYGAGVKGKVLEAMLHGSIVVTTPVGVEGIADPEAFPGYVVDNGGEDAAAFAEVVVQALREQRRWEALQQEAASFISEHFDEAKLGKSLLDFLTEARAQLPQNRLRDFVGQMLWHSSLRSTQLMAKYIAAKEEHQALERRTAAGGRSCGDTQSSTAMQKRCEKGSHAAAQRVAVILDSTASPSNERWECLSPGKIHGAHCQALQQLRGSGSMGAGGHSPQPSSGKTDQASSRRTPMSASASAPELRASGPMSGSMRKTLRPRGENDFGMVPGVPAEDDVYVPRAMWTDTADNPMKQEDKRIAQKLAMKEFYRKEPLALAGQAVRLAKQIEDNKALRQAQKGELQDMAKTVTAATMQMERREQAEKEELQRKREKMRQGLDEQMALLEERAKEARLQDLLEGAETKARSMQMLYEEMETQKKLKQELKKRGDEMRQEVARRAGQKSSDRQLEREELQERMRQDEIQEEYRQSLKQKRIRAHQARSDAREVNYFQTAGRERQQREESEAARLDRDEHQHNLRFDLHHSRRAAARKQQQQKVLADMRLQSLGIKTCGRGSKEREREANGAAARLCSEAELQKAKKKRQQELAMQAELAKMMIEKQRTREKEEEGPKSRITPMCSMAVDQTFVDMAVARAAGSTMPKSFKPMHQVDAAKDLSKPMGKPRVKPWVDIQKSHGPGGVVGTFGGEGRTHLSLMASGGAKRILTENTARKTWSEGLQAAELKAGERVAQQRHHAQLVDKTDRF</sequence>
<evidence type="ECO:0000313" key="3">
    <source>
        <dbReference type="Proteomes" id="UP001178507"/>
    </source>
</evidence>
<feature type="region of interest" description="Disordered" evidence="1">
    <location>
        <begin position="639"/>
        <end position="674"/>
    </location>
</feature>
<keyword evidence="3" id="KW-1185">Reference proteome</keyword>
<accession>A0AA36I5P9</accession>
<comment type="caution">
    <text evidence="2">The sequence shown here is derived from an EMBL/GenBank/DDBJ whole genome shotgun (WGS) entry which is preliminary data.</text>
</comment>
<reference evidence="2" key="1">
    <citation type="submission" date="2023-08" db="EMBL/GenBank/DDBJ databases">
        <authorList>
            <person name="Chen Y."/>
            <person name="Shah S."/>
            <person name="Dougan E. K."/>
            <person name="Thang M."/>
            <person name="Chan C."/>
        </authorList>
    </citation>
    <scope>NUCLEOTIDE SEQUENCE</scope>
</reference>
<dbReference type="Gene3D" id="3.40.50.2000">
    <property type="entry name" value="Glycogen Phosphorylase B"/>
    <property type="match status" value="1"/>
</dbReference>
<dbReference type="Proteomes" id="UP001178507">
    <property type="component" value="Unassembled WGS sequence"/>
</dbReference>
<dbReference type="CDD" id="cd03801">
    <property type="entry name" value="GT4_PimA-like"/>
    <property type="match status" value="1"/>
</dbReference>
<dbReference type="AlphaFoldDB" id="A0AA36I5P9"/>
<feature type="region of interest" description="Disordered" evidence="1">
    <location>
        <begin position="707"/>
        <end position="727"/>
    </location>
</feature>
<evidence type="ECO:0008006" key="4">
    <source>
        <dbReference type="Google" id="ProtNLM"/>
    </source>
</evidence>
<dbReference type="Pfam" id="PF13692">
    <property type="entry name" value="Glyco_trans_1_4"/>
    <property type="match status" value="1"/>
</dbReference>
<gene>
    <name evidence="2" type="ORF">EVOR1521_LOCUS9140</name>
</gene>